<dbReference type="VEuPathDB" id="VectorBase:PPAI000401"/>
<organism evidence="5 6">
    <name type="scientific">Phlebotomus papatasi</name>
    <name type="common">Sandfly</name>
    <dbReference type="NCBI Taxonomy" id="29031"/>
    <lineage>
        <taxon>Eukaryota</taxon>
        <taxon>Metazoa</taxon>
        <taxon>Ecdysozoa</taxon>
        <taxon>Arthropoda</taxon>
        <taxon>Hexapoda</taxon>
        <taxon>Insecta</taxon>
        <taxon>Pterygota</taxon>
        <taxon>Neoptera</taxon>
        <taxon>Endopterygota</taxon>
        <taxon>Diptera</taxon>
        <taxon>Nematocera</taxon>
        <taxon>Psychodoidea</taxon>
        <taxon>Psychodidae</taxon>
        <taxon>Phlebotomus</taxon>
        <taxon>Phlebotomus</taxon>
    </lineage>
</organism>
<comment type="subcellular location">
    <subcellularLocation>
        <location evidence="1">Membrane</location>
        <topology evidence="1">Multi-pass membrane protein</topology>
    </subcellularLocation>
</comment>
<evidence type="ECO:0000313" key="5">
    <source>
        <dbReference type="EnsemblMetazoa" id="PPAI000401-PA"/>
    </source>
</evidence>
<evidence type="ECO:0000256" key="1">
    <source>
        <dbReference type="ARBA" id="ARBA00004141"/>
    </source>
</evidence>
<dbReference type="EnsemblMetazoa" id="PPAI000401-RA">
    <property type="protein sequence ID" value="PPAI000401-PA"/>
    <property type="gene ID" value="PPAI000401"/>
</dbReference>
<dbReference type="SUPFAM" id="SSF103473">
    <property type="entry name" value="MFS general substrate transporter"/>
    <property type="match status" value="1"/>
</dbReference>
<sequence length="300" mass="33631">MAFPRIVSDITAGKYKTIVCTMFEQFWSIGVILLPGMASFVNNWSQLYMAISFPTFILVILHRWIPDSPRWLIARNKVSEAKAILEEAARINGKKNALPRDLEHLLQVQAASCLEGAPPPNWWGLWEGHRAKRHMICVHLVWSIYIVTYYGMLLNIRVFGREHLEVNTIVAGICEIIGTFIGLYLILNSSRKWLWTGIWNVVAGLAACTIWLIPPSGAFSTIVWARIWLLTAPFIGATTIFGEYVAQTALSCMSIVGGILTMLISSPRTLPMRKKKTNLPPELTTPGVWTVKSHQEKAGA</sequence>
<dbReference type="VEuPathDB" id="VectorBase:PPAPM1_011262"/>
<evidence type="ECO:0000313" key="6">
    <source>
        <dbReference type="Proteomes" id="UP000092462"/>
    </source>
</evidence>
<dbReference type="InterPro" id="IPR005828">
    <property type="entry name" value="MFS_sugar_transport-like"/>
</dbReference>
<dbReference type="GO" id="GO:0016020">
    <property type="term" value="C:membrane"/>
    <property type="evidence" value="ECO:0007669"/>
    <property type="project" value="UniProtKB-SubCell"/>
</dbReference>
<protein>
    <recommendedName>
        <fullName evidence="7">Major facilitator superfamily (MFS) profile domain-containing protein</fullName>
    </recommendedName>
</protein>
<evidence type="ECO:0000256" key="3">
    <source>
        <dbReference type="ARBA" id="ARBA00022989"/>
    </source>
</evidence>
<keyword evidence="3" id="KW-1133">Transmembrane helix</keyword>
<proteinExistence type="predicted"/>
<keyword evidence="4" id="KW-0472">Membrane</keyword>
<evidence type="ECO:0008006" key="7">
    <source>
        <dbReference type="Google" id="ProtNLM"/>
    </source>
</evidence>
<dbReference type="InterPro" id="IPR036259">
    <property type="entry name" value="MFS_trans_sf"/>
</dbReference>
<dbReference type="Proteomes" id="UP000092462">
    <property type="component" value="Unassembled WGS sequence"/>
</dbReference>
<dbReference type="EMBL" id="AJVK01020699">
    <property type="status" value="NOT_ANNOTATED_CDS"/>
    <property type="molecule type" value="Genomic_DNA"/>
</dbReference>
<evidence type="ECO:0000256" key="4">
    <source>
        <dbReference type="ARBA" id="ARBA00023136"/>
    </source>
</evidence>
<dbReference type="Gene3D" id="1.20.1250.20">
    <property type="entry name" value="MFS general substrate transporter like domains"/>
    <property type="match status" value="1"/>
</dbReference>
<dbReference type="PANTHER" id="PTHR24064">
    <property type="entry name" value="SOLUTE CARRIER FAMILY 22 MEMBER"/>
    <property type="match status" value="1"/>
</dbReference>
<reference evidence="5" key="1">
    <citation type="submission" date="2022-08" db="UniProtKB">
        <authorList>
            <consortium name="EnsemblMetazoa"/>
        </authorList>
    </citation>
    <scope>IDENTIFICATION</scope>
    <source>
        <strain evidence="5">Israel</strain>
    </source>
</reference>
<evidence type="ECO:0000256" key="2">
    <source>
        <dbReference type="ARBA" id="ARBA00022692"/>
    </source>
</evidence>
<dbReference type="AlphaFoldDB" id="A0A1B0CZ79"/>
<keyword evidence="6" id="KW-1185">Reference proteome</keyword>
<dbReference type="GO" id="GO:0022857">
    <property type="term" value="F:transmembrane transporter activity"/>
    <property type="evidence" value="ECO:0007669"/>
    <property type="project" value="InterPro"/>
</dbReference>
<accession>A0A1B0CZ79</accession>
<keyword evidence="2" id="KW-0812">Transmembrane</keyword>
<dbReference type="Pfam" id="PF00083">
    <property type="entry name" value="Sugar_tr"/>
    <property type="match status" value="1"/>
</dbReference>
<name>A0A1B0CZ79_PHLPP</name>